<dbReference type="Pfam" id="PF13445">
    <property type="entry name" value="zf-RING_UBOX"/>
    <property type="match status" value="1"/>
</dbReference>
<dbReference type="Pfam" id="PF01485">
    <property type="entry name" value="IBR"/>
    <property type="match status" value="1"/>
</dbReference>
<dbReference type="PROSITE" id="PS50157">
    <property type="entry name" value="ZINC_FINGER_C2H2_2"/>
    <property type="match status" value="1"/>
</dbReference>
<dbReference type="OrthoDB" id="10009520at2759"/>
<dbReference type="STRING" id="1314782.A0A165QQ93"/>
<dbReference type="InterPro" id="IPR027370">
    <property type="entry name" value="Znf-RING_euk"/>
</dbReference>
<dbReference type="InterPro" id="IPR013083">
    <property type="entry name" value="Znf_RING/FYVE/PHD"/>
</dbReference>
<dbReference type="Pfam" id="PF22191">
    <property type="entry name" value="IBR_1"/>
    <property type="match status" value="1"/>
</dbReference>
<dbReference type="GO" id="GO:0016567">
    <property type="term" value="P:protein ubiquitination"/>
    <property type="evidence" value="ECO:0007669"/>
    <property type="project" value="InterPro"/>
</dbReference>
<evidence type="ECO:0000256" key="4">
    <source>
        <dbReference type="ARBA" id="ARBA00022723"/>
    </source>
</evidence>
<dbReference type="InParanoid" id="A0A165QQ93"/>
<keyword evidence="6 9" id="KW-0863">Zinc-finger</keyword>
<evidence type="ECO:0000259" key="12">
    <source>
        <dbReference type="PROSITE" id="PS50157"/>
    </source>
</evidence>
<dbReference type="PROSITE" id="PS00028">
    <property type="entry name" value="ZINC_FINGER_C2H2_1"/>
    <property type="match status" value="1"/>
</dbReference>
<dbReference type="InterPro" id="IPR031127">
    <property type="entry name" value="E3_UB_ligase_RBR"/>
</dbReference>
<reference evidence="14 15" key="1">
    <citation type="journal article" date="2016" name="Mol. Biol. Evol.">
        <title>Comparative Genomics of Early-Diverging Mushroom-Forming Fungi Provides Insights into the Origins of Lignocellulose Decay Capabilities.</title>
        <authorList>
            <person name="Nagy L.G."/>
            <person name="Riley R."/>
            <person name="Tritt A."/>
            <person name="Adam C."/>
            <person name="Daum C."/>
            <person name="Floudas D."/>
            <person name="Sun H."/>
            <person name="Yadav J.S."/>
            <person name="Pangilinan J."/>
            <person name="Larsson K.H."/>
            <person name="Matsuura K."/>
            <person name="Barry K."/>
            <person name="Labutti K."/>
            <person name="Kuo R."/>
            <person name="Ohm R.A."/>
            <person name="Bhattacharya S.S."/>
            <person name="Shirouzu T."/>
            <person name="Yoshinaga Y."/>
            <person name="Martin F.M."/>
            <person name="Grigoriev I.V."/>
            <person name="Hibbett D.S."/>
        </authorList>
    </citation>
    <scope>NUCLEOTIDE SEQUENCE [LARGE SCALE GENOMIC DNA]</scope>
    <source>
        <strain evidence="14 15">HHB14362 ss-1</strain>
    </source>
</reference>
<evidence type="ECO:0000259" key="11">
    <source>
        <dbReference type="PROSITE" id="PS50089"/>
    </source>
</evidence>
<evidence type="ECO:0000313" key="15">
    <source>
        <dbReference type="Proteomes" id="UP000076761"/>
    </source>
</evidence>
<dbReference type="EC" id="2.3.2.31" evidence="2"/>
<feature type="compositionally biased region" description="Basic and acidic residues" evidence="10">
    <location>
        <begin position="88"/>
        <end position="100"/>
    </location>
</feature>
<dbReference type="GO" id="GO:0061630">
    <property type="term" value="F:ubiquitin protein ligase activity"/>
    <property type="evidence" value="ECO:0007669"/>
    <property type="project" value="UniProtKB-EC"/>
</dbReference>
<feature type="compositionally biased region" description="Low complexity" evidence="10">
    <location>
        <begin position="75"/>
        <end position="87"/>
    </location>
</feature>
<dbReference type="GO" id="GO:0008270">
    <property type="term" value="F:zinc ion binding"/>
    <property type="evidence" value="ECO:0007669"/>
    <property type="project" value="UniProtKB-KW"/>
</dbReference>
<feature type="compositionally biased region" description="Polar residues" evidence="10">
    <location>
        <begin position="107"/>
        <end position="120"/>
    </location>
</feature>
<keyword evidence="7" id="KW-0833">Ubl conjugation pathway</keyword>
<dbReference type="InterPro" id="IPR013087">
    <property type="entry name" value="Znf_C2H2_type"/>
</dbReference>
<evidence type="ECO:0000256" key="7">
    <source>
        <dbReference type="ARBA" id="ARBA00022786"/>
    </source>
</evidence>
<feature type="region of interest" description="Disordered" evidence="10">
    <location>
        <begin position="73"/>
        <end position="133"/>
    </location>
</feature>
<feature type="domain" description="RING-type" evidence="11">
    <location>
        <begin position="646"/>
        <end position="687"/>
    </location>
</feature>
<evidence type="ECO:0000256" key="1">
    <source>
        <dbReference type="ARBA" id="ARBA00001798"/>
    </source>
</evidence>
<proteinExistence type="predicted"/>
<accession>A0A165QQ93</accession>
<name>A0A165QQ93_9AGAM</name>
<protein>
    <recommendedName>
        <fullName evidence="2">RBR-type E3 ubiquitin transferase</fullName>
        <ecNumber evidence="2">2.3.2.31</ecNumber>
    </recommendedName>
</protein>
<gene>
    <name evidence="14" type="ORF">NEOLEDRAFT_1097174</name>
</gene>
<feature type="domain" description="C2H2-type" evidence="12">
    <location>
        <begin position="822"/>
        <end position="847"/>
    </location>
</feature>
<dbReference type="SUPFAM" id="SSF54928">
    <property type="entry name" value="RNA-binding domain, RBD"/>
    <property type="match status" value="1"/>
</dbReference>
<dbReference type="AlphaFoldDB" id="A0A165QQ93"/>
<dbReference type="CDD" id="cd20335">
    <property type="entry name" value="BRcat_RBR"/>
    <property type="match status" value="1"/>
</dbReference>
<evidence type="ECO:0000256" key="2">
    <source>
        <dbReference type="ARBA" id="ARBA00012251"/>
    </source>
</evidence>
<evidence type="ECO:0000256" key="8">
    <source>
        <dbReference type="ARBA" id="ARBA00022833"/>
    </source>
</evidence>
<feature type="domain" description="RING-type" evidence="13">
    <location>
        <begin position="642"/>
        <end position="850"/>
    </location>
</feature>
<evidence type="ECO:0000256" key="5">
    <source>
        <dbReference type="ARBA" id="ARBA00022737"/>
    </source>
</evidence>
<evidence type="ECO:0000256" key="6">
    <source>
        <dbReference type="ARBA" id="ARBA00022771"/>
    </source>
</evidence>
<dbReference type="InterPro" id="IPR001841">
    <property type="entry name" value="Znf_RING"/>
</dbReference>
<keyword evidence="5" id="KW-0677">Repeat</keyword>
<dbReference type="PANTHER" id="PTHR11685">
    <property type="entry name" value="RBR FAMILY RING FINGER AND IBR DOMAIN-CONTAINING"/>
    <property type="match status" value="1"/>
</dbReference>
<comment type="catalytic activity">
    <reaction evidence="1">
        <text>[E2 ubiquitin-conjugating enzyme]-S-ubiquitinyl-L-cysteine + [acceptor protein]-L-lysine = [E2 ubiquitin-conjugating enzyme]-L-cysteine + [acceptor protein]-N(6)-ubiquitinyl-L-lysine.</text>
        <dbReference type="EC" id="2.3.2.31"/>
    </reaction>
</comment>
<keyword evidence="3" id="KW-0808">Transferase</keyword>
<dbReference type="InterPro" id="IPR002867">
    <property type="entry name" value="IBR_dom"/>
</dbReference>
<dbReference type="CDD" id="cd00590">
    <property type="entry name" value="RRM_SF"/>
    <property type="match status" value="1"/>
</dbReference>
<evidence type="ECO:0000256" key="10">
    <source>
        <dbReference type="SAM" id="MobiDB-lite"/>
    </source>
</evidence>
<dbReference type="EMBL" id="KV425592">
    <property type="protein sequence ID" value="KZT22729.1"/>
    <property type="molecule type" value="Genomic_DNA"/>
</dbReference>
<dbReference type="PROSITE" id="PS51873">
    <property type="entry name" value="TRIAD"/>
    <property type="match status" value="1"/>
</dbReference>
<dbReference type="CDD" id="cd22585">
    <property type="entry name" value="Rcat_RBR_DEAH12-like"/>
    <property type="match status" value="1"/>
</dbReference>
<dbReference type="SMART" id="SM00184">
    <property type="entry name" value="RING"/>
    <property type="match status" value="1"/>
</dbReference>
<organism evidence="14 15">
    <name type="scientific">Neolentinus lepideus HHB14362 ss-1</name>
    <dbReference type="NCBI Taxonomy" id="1314782"/>
    <lineage>
        <taxon>Eukaryota</taxon>
        <taxon>Fungi</taxon>
        <taxon>Dikarya</taxon>
        <taxon>Basidiomycota</taxon>
        <taxon>Agaricomycotina</taxon>
        <taxon>Agaricomycetes</taxon>
        <taxon>Gloeophyllales</taxon>
        <taxon>Gloeophyllaceae</taxon>
        <taxon>Neolentinus</taxon>
    </lineage>
</organism>
<dbReference type="Gene3D" id="1.20.120.1750">
    <property type="match status" value="1"/>
</dbReference>
<keyword evidence="15" id="KW-1185">Reference proteome</keyword>
<evidence type="ECO:0000256" key="3">
    <source>
        <dbReference type="ARBA" id="ARBA00022679"/>
    </source>
</evidence>
<evidence type="ECO:0000313" key="14">
    <source>
        <dbReference type="EMBL" id="KZT22729.1"/>
    </source>
</evidence>
<dbReference type="PROSITE" id="PS50089">
    <property type="entry name" value="ZF_RING_2"/>
    <property type="match status" value="1"/>
</dbReference>
<dbReference type="GO" id="GO:0003723">
    <property type="term" value="F:RNA binding"/>
    <property type="evidence" value="ECO:0007669"/>
    <property type="project" value="InterPro"/>
</dbReference>
<dbReference type="InterPro" id="IPR035979">
    <property type="entry name" value="RBD_domain_sf"/>
</dbReference>
<dbReference type="InterPro" id="IPR044066">
    <property type="entry name" value="TRIAD_supradom"/>
</dbReference>
<dbReference type="InterPro" id="IPR000504">
    <property type="entry name" value="RRM_dom"/>
</dbReference>
<dbReference type="SUPFAM" id="SSF57850">
    <property type="entry name" value="RING/U-box"/>
    <property type="match status" value="3"/>
</dbReference>
<dbReference type="InterPro" id="IPR012677">
    <property type="entry name" value="Nucleotide-bd_a/b_plait_sf"/>
</dbReference>
<dbReference type="SMART" id="SM00647">
    <property type="entry name" value="IBR"/>
    <property type="match status" value="2"/>
</dbReference>
<keyword evidence="8" id="KW-0862">Zinc</keyword>
<dbReference type="Gene3D" id="3.30.70.330">
    <property type="match status" value="1"/>
</dbReference>
<dbReference type="Pfam" id="PF00076">
    <property type="entry name" value="RRM_1"/>
    <property type="match status" value="1"/>
</dbReference>
<dbReference type="Gene3D" id="3.30.40.10">
    <property type="entry name" value="Zinc/RING finger domain, C3HC4 (zinc finger)"/>
    <property type="match status" value="1"/>
</dbReference>
<dbReference type="Proteomes" id="UP000076761">
    <property type="component" value="Unassembled WGS sequence"/>
</dbReference>
<keyword evidence="4" id="KW-0479">Metal-binding</keyword>
<sequence>MSSRNRKKSQLPAANAIDDIQIWLAQGESDFATTSSGVMDISNRGIDFTTKMNVTLPIKSGCTLLAQQDQTKVLSSKPYAKSSPAPKNYDRRAKSTDSQDARAVSRGMQTSAPIQPQWSNDVKGRRSSRAHSDISIPSMEPSRVYYLDEASDVHEMTVLNSTKVSFGPGFKVINVMTGFESHWVILSNVPRGTDVSQVRNILRPFGEVLETHRNFDRNHHTTISLRARFADTKQATEAVAALNGADVLGTTIYARFPPNNMKSGRAEIQDTCLRFTWDAPSWTGYAGYETLAAAEKAMEMARQDKSWGKAIRPSIHDGTPTLGPVTVAFRGMPNDLKLTYLRKFGRPEHTMQQMEKTASIAHVSNVIREELQSLGHLITFRHNSAPYSDGKVQIHAYFPDSPSAKAARDLFDDPPESIKRLRGISILVEHLQYMSYTLGSDIFKVLKPDVEDLSRSFEELDPNNTIVESQDTAQTSTLELHGADLRSLGDLKHGFERILRGEVLKENGQCVWDTFFGSAAGLAYLRKLQEENPDVQIQPHRRRQKITLHGSTAARLKVRTAILEQMNKLRECKTLRIPIPCRLVGPFIKRSLPLLQEQVGHENLTVDIASPSVLVRGDNAFELVRVAVQEALHSKCSTSASNVAKCPICLDDPTAPIVLRCGHTWCKACLTNYFSAAIESRTFPMTCLGDEGACSCCIPVVVAREVLGSDEFDELAASAFIAHVRTHPDEYRWCPGPDCEEVYRVGPADTVLTCPRCLRRVCAHCHVEYHEDVTCAEFKGGLEPEFARWRAGKNVKHCPKCKIAIEKVDGCNHMTCVVCQVHICWVCLKTFKKGETVYDHMRSSHGGIGV</sequence>
<evidence type="ECO:0000256" key="9">
    <source>
        <dbReference type="PROSITE-ProRule" id="PRU00042"/>
    </source>
</evidence>
<evidence type="ECO:0000259" key="13">
    <source>
        <dbReference type="PROSITE" id="PS51873"/>
    </source>
</evidence>